<gene>
    <name evidence="1" type="ORF">HINF_LOCUS113</name>
    <name evidence="2" type="ORF">HINF_LOCUS58915</name>
</gene>
<evidence type="ECO:0000313" key="3">
    <source>
        <dbReference type="Proteomes" id="UP001642409"/>
    </source>
</evidence>
<comment type="caution">
    <text evidence="1">The sequence shown here is derived from an EMBL/GenBank/DDBJ whole genome shotgun (WGS) entry which is preliminary data.</text>
</comment>
<dbReference type="AlphaFoldDB" id="A0AA86N484"/>
<reference evidence="1" key="1">
    <citation type="submission" date="2023-06" db="EMBL/GenBank/DDBJ databases">
        <authorList>
            <person name="Kurt Z."/>
        </authorList>
    </citation>
    <scope>NUCLEOTIDE SEQUENCE</scope>
</reference>
<reference evidence="2 3" key="2">
    <citation type="submission" date="2024-07" db="EMBL/GenBank/DDBJ databases">
        <authorList>
            <person name="Akdeniz Z."/>
        </authorList>
    </citation>
    <scope>NUCLEOTIDE SEQUENCE [LARGE SCALE GENOMIC DNA]</scope>
</reference>
<protein>
    <submittedName>
        <fullName evidence="2">Hypothetical_protein</fullName>
    </submittedName>
</protein>
<keyword evidence="3" id="KW-1185">Reference proteome</keyword>
<proteinExistence type="predicted"/>
<evidence type="ECO:0000313" key="1">
    <source>
        <dbReference type="EMBL" id="CAI9912468.1"/>
    </source>
</evidence>
<accession>A0AA86N484</accession>
<dbReference type="EMBL" id="CAXDID020000334">
    <property type="protein sequence ID" value="CAL6078462.1"/>
    <property type="molecule type" value="Genomic_DNA"/>
</dbReference>
<evidence type="ECO:0000313" key="2">
    <source>
        <dbReference type="EMBL" id="CAL6078462.1"/>
    </source>
</evidence>
<name>A0AA86N484_9EUKA</name>
<organism evidence="1">
    <name type="scientific">Hexamita inflata</name>
    <dbReference type="NCBI Taxonomy" id="28002"/>
    <lineage>
        <taxon>Eukaryota</taxon>
        <taxon>Metamonada</taxon>
        <taxon>Diplomonadida</taxon>
        <taxon>Hexamitidae</taxon>
        <taxon>Hexamitinae</taxon>
        <taxon>Hexamita</taxon>
    </lineage>
</organism>
<dbReference type="EMBL" id="CATOUU010000002">
    <property type="protein sequence ID" value="CAI9912468.1"/>
    <property type="molecule type" value="Genomic_DNA"/>
</dbReference>
<dbReference type="Proteomes" id="UP001642409">
    <property type="component" value="Unassembled WGS sequence"/>
</dbReference>
<sequence length="188" mass="22076">MRKQFKKLEIHIFVQNINKQVYSKSLIYEIGSLCNIKLVTVKLQSKVGPNEQKTITDAKQETEPSLTKAQKKKLQIEYQKQFIQQQRTKEGIKAAQPQEIANLYRDLQNQINQEATQVPNQVNKTMLQRQPSPRNANTTDIQQLVQPEENNEQRGENQKYLSQQQKFSYFSIPPQIRCCAQFVRIRRN</sequence>